<sequence>LALSLTSTCFGALHVIAWSPPSPSRAEHLLWHICSLFLVLYPFQPVLFNPCFRLLIGSESPKMLGEPILVSIALISSLGAMTYSATRLSLLVLPFVELRNLSPLVHQTVSWSDLIPHV</sequence>
<feature type="non-terminal residue" evidence="1">
    <location>
        <position position="1"/>
    </location>
</feature>
<dbReference type="PANTHER" id="PTHR35043:SF7">
    <property type="entry name" value="TRANSCRIPTION FACTOR DOMAIN-CONTAINING PROTEIN"/>
    <property type="match status" value="1"/>
</dbReference>
<dbReference type="OrthoDB" id="9451547at2759"/>
<evidence type="ECO:0000313" key="1">
    <source>
        <dbReference type="EMBL" id="TEB19899.1"/>
    </source>
</evidence>
<dbReference type="EMBL" id="QPFP01000163">
    <property type="protein sequence ID" value="TEB19899.1"/>
    <property type="molecule type" value="Genomic_DNA"/>
</dbReference>
<reference evidence="1 2" key="1">
    <citation type="journal article" date="2019" name="Nat. Ecol. Evol.">
        <title>Megaphylogeny resolves global patterns of mushroom evolution.</title>
        <authorList>
            <person name="Varga T."/>
            <person name="Krizsan K."/>
            <person name="Foldi C."/>
            <person name="Dima B."/>
            <person name="Sanchez-Garcia M."/>
            <person name="Sanchez-Ramirez S."/>
            <person name="Szollosi G.J."/>
            <person name="Szarkandi J.G."/>
            <person name="Papp V."/>
            <person name="Albert L."/>
            <person name="Andreopoulos W."/>
            <person name="Angelini C."/>
            <person name="Antonin V."/>
            <person name="Barry K.W."/>
            <person name="Bougher N.L."/>
            <person name="Buchanan P."/>
            <person name="Buyck B."/>
            <person name="Bense V."/>
            <person name="Catcheside P."/>
            <person name="Chovatia M."/>
            <person name="Cooper J."/>
            <person name="Damon W."/>
            <person name="Desjardin D."/>
            <person name="Finy P."/>
            <person name="Geml J."/>
            <person name="Haridas S."/>
            <person name="Hughes K."/>
            <person name="Justo A."/>
            <person name="Karasinski D."/>
            <person name="Kautmanova I."/>
            <person name="Kiss B."/>
            <person name="Kocsube S."/>
            <person name="Kotiranta H."/>
            <person name="LaButti K.M."/>
            <person name="Lechner B.E."/>
            <person name="Liimatainen K."/>
            <person name="Lipzen A."/>
            <person name="Lukacs Z."/>
            <person name="Mihaltcheva S."/>
            <person name="Morgado L.N."/>
            <person name="Niskanen T."/>
            <person name="Noordeloos M.E."/>
            <person name="Ohm R.A."/>
            <person name="Ortiz-Santana B."/>
            <person name="Ovrebo C."/>
            <person name="Racz N."/>
            <person name="Riley R."/>
            <person name="Savchenko A."/>
            <person name="Shiryaev A."/>
            <person name="Soop K."/>
            <person name="Spirin V."/>
            <person name="Szebenyi C."/>
            <person name="Tomsovsky M."/>
            <person name="Tulloss R.E."/>
            <person name="Uehling J."/>
            <person name="Grigoriev I.V."/>
            <person name="Vagvolgyi C."/>
            <person name="Papp T."/>
            <person name="Martin F.M."/>
            <person name="Miettinen O."/>
            <person name="Hibbett D.S."/>
            <person name="Nagy L.G."/>
        </authorList>
    </citation>
    <scope>NUCLEOTIDE SEQUENCE [LARGE SCALE GENOMIC DNA]</scope>
    <source>
        <strain evidence="1 2">FP101781</strain>
    </source>
</reference>
<dbReference type="STRING" id="71717.A0A4Y7SDS4"/>
<protein>
    <submittedName>
        <fullName evidence="1">Uncharacterized protein</fullName>
    </submittedName>
</protein>
<organism evidence="1 2">
    <name type="scientific">Coprinellus micaceus</name>
    <name type="common">Glistening ink-cap mushroom</name>
    <name type="synonym">Coprinus micaceus</name>
    <dbReference type="NCBI Taxonomy" id="71717"/>
    <lineage>
        <taxon>Eukaryota</taxon>
        <taxon>Fungi</taxon>
        <taxon>Dikarya</taxon>
        <taxon>Basidiomycota</taxon>
        <taxon>Agaricomycotina</taxon>
        <taxon>Agaricomycetes</taxon>
        <taxon>Agaricomycetidae</taxon>
        <taxon>Agaricales</taxon>
        <taxon>Agaricineae</taxon>
        <taxon>Psathyrellaceae</taxon>
        <taxon>Coprinellus</taxon>
    </lineage>
</organism>
<name>A0A4Y7SDS4_COPMI</name>
<evidence type="ECO:0000313" key="2">
    <source>
        <dbReference type="Proteomes" id="UP000298030"/>
    </source>
</evidence>
<keyword evidence="2" id="KW-1185">Reference proteome</keyword>
<gene>
    <name evidence="1" type="ORF">FA13DRAFT_1645733</name>
</gene>
<dbReference type="PANTHER" id="PTHR35043">
    <property type="entry name" value="TRANSCRIPTION FACTOR DOMAIN-CONTAINING PROTEIN"/>
    <property type="match status" value="1"/>
</dbReference>
<accession>A0A4Y7SDS4</accession>
<proteinExistence type="predicted"/>
<dbReference type="AlphaFoldDB" id="A0A4Y7SDS4"/>
<comment type="caution">
    <text evidence="1">The sequence shown here is derived from an EMBL/GenBank/DDBJ whole genome shotgun (WGS) entry which is preliminary data.</text>
</comment>
<dbReference type="Proteomes" id="UP000298030">
    <property type="component" value="Unassembled WGS sequence"/>
</dbReference>